<feature type="region of interest" description="Disordered" evidence="4">
    <location>
        <begin position="489"/>
        <end position="510"/>
    </location>
</feature>
<dbReference type="Proteomes" id="UP000472260">
    <property type="component" value="Unassembled WGS sequence"/>
</dbReference>
<feature type="coiled-coil region" evidence="3">
    <location>
        <begin position="591"/>
        <end position="625"/>
    </location>
</feature>
<dbReference type="Pfam" id="PF00004">
    <property type="entry name" value="AAA"/>
    <property type="match status" value="1"/>
</dbReference>
<evidence type="ECO:0000256" key="2">
    <source>
        <dbReference type="ARBA" id="ARBA00023054"/>
    </source>
</evidence>
<dbReference type="SUPFAM" id="SSF52540">
    <property type="entry name" value="P-loop containing nucleoside triphosphate hydrolases"/>
    <property type="match status" value="1"/>
</dbReference>
<dbReference type="GO" id="GO:0005524">
    <property type="term" value="F:ATP binding"/>
    <property type="evidence" value="ECO:0007669"/>
    <property type="project" value="InterPro"/>
</dbReference>
<sequence length="1300" mass="144108">MDRAGSHSQLASPLRTGGTRDGSYEDTSDDCSSLRRKDRFWGLDSSGGPPTSSEWLSEHTQPRVLNEGEVNTFSCIYQLHLSQHSCVWDGIARVNEEILQTMLDMFENLVSSGEDSETKRLRTVKNIADLRQNLEETMYSLRGTTYFSHSTLEMTFDSTVTTEINGRALLALSSRPASALPWRLGSSSPRLQAGDAPSSGNAFVQHGSGCGRHTHRDQTCTHNAVFCGLELSEKVEELEGVAMETAGYMSDGDVLGKSMKMDTKRRQMTVPLFFLFVLSWDDSSSVSSGISDTLDTDDLDTRSSLSSYVNTPSVPHRDVDEQTSPDRDHATIFKTVQKHDFILRLTVHVVDHPTGKTDDAKVSEKGCSNGTHSINADDSKKPPLSSASHTPTSTFGFKKAPGAIITASGAVVTSGSATVGRIPKSVGFSVSRIVGRQTTVDDGYLPPSARTTLQYRSLPRPSRTGAARYSNRSNNSSLDASFCNKGTATLPNPKSHNLVKSPMGTTNQTDREKGIFSDVESQVLKTSATAQMGIPTQCQAGRQAVGKYSEMSSRELDASQEKVSALTTQLSANAHLVAAFEQSLGNMTIRLQSLTTTAEQKDTELNDLRKTIELFQKQNSATQATINGVINTPDPTLTNQLRIHRQPSSDSVSSMTSATSHSRIGSNLELDAKNKKKKSWLRNSFKQAFGKKKSPKSASSHSDIEEMTDSSLPSSPKLPYNSSTASSPMIRNSHSNSLISECTDSEAETVMQLRSELRDKEMKLTDIRLEALSSAHQLDQLRESMNRMRIEIERLKVENDRLKIESRGSGNRAPSQMSISPSSVGLSSQLSLTESTNPEWKEVQLKTFQPSQFMLGCIGVSGKTRWDVLDGVVRRLFKEYIIYIDPITQLGLNTDSVLEYSIGDIHRASDADTPELLPCGYLVGESDTISVKLKGTIIALDSLAFEALIPKPVLQRYISQLEEYRRIIFSGPSGTGKSFLASRLAEYMVLKKGKQLEHQAIATFNVDNKTTKELKQYLSNLADQCKNNVHAADMPVVLILDNLHHVTSLAEIFNGLLNCKNHQCPYIIGTMNQTPSPTPNLQLHHNFRWILCANHTEPVKGFLGRYLRRKLLETEISSRVRNSELVKIIEWIPCVWHHLNRFLEIHSSSDVTIGPRLFLSCPMDVEGSRVWFTDLWNYSILPYMLEAVREGLLMYGRKAAWEDPAKWVMDSFPWVASPQQHEWHSLLRLRPEDVGFDGYNISQEGSSGKQPAQGKSEEDPLMNMLMRLKETAHCTGTESYDSDSTNNSHQDDMLDSSETF</sequence>
<dbReference type="GO" id="GO:0016887">
    <property type="term" value="F:ATP hydrolysis activity"/>
    <property type="evidence" value="ECO:0007669"/>
    <property type="project" value="InterPro"/>
</dbReference>
<dbReference type="InterPro" id="IPR057568">
    <property type="entry name" value="CortBP2_NAV1-like_AAA_lid"/>
</dbReference>
<evidence type="ECO:0000313" key="6">
    <source>
        <dbReference type="Ensembl" id="ENSSANP00000033093.1"/>
    </source>
</evidence>
<evidence type="ECO:0000256" key="1">
    <source>
        <dbReference type="ARBA" id="ARBA00006255"/>
    </source>
</evidence>
<dbReference type="GO" id="GO:0022008">
    <property type="term" value="P:neurogenesis"/>
    <property type="evidence" value="ECO:0007669"/>
    <property type="project" value="InterPro"/>
</dbReference>
<dbReference type="Ensembl" id="ENSSANT00000035213.1">
    <property type="protein sequence ID" value="ENSSANP00000033093.1"/>
    <property type="gene ID" value="ENSSANG00000016780.1"/>
</dbReference>
<evidence type="ECO:0000313" key="7">
    <source>
        <dbReference type="Proteomes" id="UP000472260"/>
    </source>
</evidence>
<dbReference type="InterPro" id="IPR057126">
    <property type="entry name" value="NAV1-like_ubiquitin-like"/>
</dbReference>
<name>A0A671MRE7_9TELE</name>
<feature type="region of interest" description="Disordered" evidence="4">
    <location>
        <begin position="803"/>
        <end position="824"/>
    </location>
</feature>
<dbReference type="InterPro" id="IPR027417">
    <property type="entry name" value="P-loop_NTPase"/>
</dbReference>
<feature type="region of interest" description="Disordered" evidence="4">
    <location>
        <begin position="685"/>
        <end position="732"/>
    </location>
</feature>
<proteinExistence type="inferred from homology"/>
<dbReference type="PANTHER" id="PTHR12784">
    <property type="entry name" value="STEERIN"/>
    <property type="match status" value="1"/>
</dbReference>
<dbReference type="SMART" id="SM00382">
    <property type="entry name" value="AAA"/>
    <property type="match status" value="1"/>
</dbReference>
<dbReference type="Pfam" id="PF25408">
    <property type="entry name" value="AAA_lid_NAV1"/>
    <property type="match status" value="1"/>
</dbReference>
<dbReference type="Pfam" id="PF23092">
    <property type="entry name" value="Ubiquitin_6"/>
    <property type="match status" value="1"/>
</dbReference>
<feature type="compositionally biased region" description="Polar residues" evidence="4">
    <location>
        <begin position="709"/>
        <end position="732"/>
    </location>
</feature>
<dbReference type="Gene3D" id="3.40.50.300">
    <property type="entry name" value="P-loop containing nucleotide triphosphate hydrolases"/>
    <property type="match status" value="1"/>
</dbReference>
<keyword evidence="2 3" id="KW-0175">Coiled coil</keyword>
<feature type="compositionally biased region" description="Low complexity" evidence="4">
    <location>
        <begin position="648"/>
        <end position="662"/>
    </location>
</feature>
<evidence type="ECO:0000256" key="3">
    <source>
        <dbReference type="SAM" id="Coils"/>
    </source>
</evidence>
<feature type="compositionally biased region" description="Basic and acidic residues" evidence="4">
    <location>
        <begin position="315"/>
        <end position="328"/>
    </location>
</feature>
<feature type="region of interest" description="Disordered" evidence="4">
    <location>
        <begin position="353"/>
        <end position="395"/>
    </location>
</feature>
<dbReference type="InterPro" id="IPR003593">
    <property type="entry name" value="AAA+_ATPase"/>
</dbReference>
<feature type="region of interest" description="Disordered" evidence="4">
    <location>
        <begin position="301"/>
        <end position="328"/>
    </location>
</feature>
<dbReference type="FunFam" id="3.40.50.300:FF:001111">
    <property type="entry name" value="neuron navigator 2 isoform X3"/>
    <property type="match status" value="1"/>
</dbReference>
<dbReference type="InterPro" id="IPR003959">
    <property type="entry name" value="ATPase_AAA_core"/>
</dbReference>
<dbReference type="InterPro" id="IPR039041">
    <property type="entry name" value="Nav/unc-53"/>
</dbReference>
<reference evidence="6" key="2">
    <citation type="submission" date="2025-09" db="UniProtKB">
        <authorList>
            <consortium name="Ensembl"/>
        </authorList>
    </citation>
    <scope>IDENTIFICATION</scope>
</reference>
<feature type="compositionally biased region" description="Polar residues" evidence="4">
    <location>
        <begin position="1275"/>
        <end position="1288"/>
    </location>
</feature>
<feature type="domain" description="AAA+ ATPase" evidence="5">
    <location>
        <begin position="963"/>
        <end position="1117"/>
    </location>
</feature>
<feature type="compositionally biased region" description="Polar residues" evidence="4">
    <location>
        <begin position="385"/>
        <end position="395"/>
    </location>
</feature>
<feature type="compositionally biased region" description="Basic and acidic residues" evidence="4">
    <location>
        <begin position="353"/>
        <end position="364"/>
    </location>
</feature>
<accession>A0A671MRE7</accession>
<organism evidence="6 7">
    <name type="scientific">Sinocyclocheilus anshuiensis</name>
    <dbReference type="NCBI Taxonomy" id="1608454"/>
    <lineage>
        <taxon>Eukaryota</taxon>
        <taxon>Metazoa</taxon>
        <taxon>Chordata</taxon>
        <taxon>Craniata</taxon>
        <taxon>Vertebrata</taxon>
        <taxon>Euteleostomi</taxon>
        <taxon>Actinopterygii</taxon>
        <taxon>Neopterygii</taxon>
        <taxon>Teleostei</taxon>
        <taxon>Ostariophysi</taxon>
        <taxon>Cypriniformes</taxon>
        <taxon>Cyprinidae</taxon>
        <taxon>Cyprininae</taxon>
        <taxon>Sinocyclocheilus</taxon>
    </lineage>
</organism>
<gene>
    <name evidence="6" type="primary">LOC107674975</name>
</gene>
<feature type="region of interest" description="Disordered" evidence="4">
    <location>
        <begin position="644"/>
        <end position="671"/>
    </location>
</feature>
<evidence type="ECO:0000259" key="5">
    <source>
        <dbReference type="SMART" id="SM00382"/>
    </source>
</evidence>
<feature type="region of interest" description="Disordered" evidence="4">
    <location>
        <begin position="1275"/>
        <end position="1300"/>
    </location>
</feature>
<comment type="similarity">
    <text evidence="1">Belongs to the Nav/unc-53 family.</text>
</comment>
<feature type="region of interest" description="Disordered" evidence="4">
    <location>
        <begin position="1"/>
        <end position="32"/>
    </location>
</feature>
<protein>
    <submittedName>
        <fullName evidence="6">Neuron navigator 2-like</fullName>
    </submittedName>
</protein>
<feature type="compositionally biased region" description="Polar residues" evidence="4">
    <location>
        <begin position="808"/>
        <end position="817"/>
    </location>
</feature>
<keyword evidence="7" id="KW-1185">Reference proteome</keyword>
<feature type="compositionally biased region" description="Polar residues" evidence="4">
    <location>
        <begin position="1"/>
        <end position="11"/>
    </location>
</feature>
<reference evidence="6" key="1">
    <citation type="submission" date="2025-08" db="UniProtKB">
        <authorList>
            <consortium name="Ensembl"/>
        </authorList>
    </citation>
    <scope>IDENTIFICATION</scope>
</reference>
<evidence type="ECO:0000256" key="4">
    <source>
        <dbReference type="SAM" id="MobiDB-lite"/>
    </source>
</evidence>
<dbReference type="PANTHER" id="PTHR12784:SF6">
    <property type="entry name" value="NEURON NAVIGATOR 2"/>
    <property type="match status" value="1"/>
</dbReference>